<evidence type="ECO:0000313" key="4">
    <source>
        <dbReference type="Proteomes" id="UP001140076"/>
    </source>
</evidence>
<comment type="caution">
    <text evidence="3">The sequence shown here is derived from an EMBL/GenBank/DDBJ whole genome shotgun (WGS) entry which is preliminary data.</text>
</comment>
<sequence>MPASAPAVPARLLRPAALAAALPLALTACGPDLSSLRSAPIPDDAPRVADADLPPEPGEDAPFADKIEWNLVDSASRFARVADPDAAAECPEFDTSVDSELVCTVVFQGVEAEWEVTVNGGDYFASSQMRPLGRHVVRDVAEDLVRFEMDTETVRCDMDEVHVIPTEGDGEPVTCTWGRDRDSWRTEGREGTVRIEVSTPHAGMGNGEEFWLSPVE</sequence>
<dbReference type="Proteomes" id="UP001140076">
    <property type="component" value="Unassembled WGS sequence"/>
</dbReference>
<evidence type="ECO:0000256" key="1">
    <source>
        <dbReference type="SAM" id="MobiDB-lite"/>
    </source>
</evidence>
<name>A0A9X3NP28_9ACTN</name>
<feature type="signal peptide" evidence="2">
    <location>
        <begin position="1"/>
        <end position="19"/>
    </location>
</feature>
<organism evidence="3 4">
    <name type="scientific">Streptomonospora mangrovi</name>
    <dbReference type="NCBI Taxonomy" id="2883123"/>
    <lineage>
        <taxon>Bacteria</taxon>
        <taxon>Bacillati</taxon>
        <taxon>Actinomycetota</taxon>
        <taxon>Actinomycetes</taxon>
        <taxon>Streptosporangiales</taxon>
        <taxon>Nocardiopsidaceae</taxon>
        <taxon>Streptomonospora</taxon>
    </lineage>
</organism>
<dbReference type="AlphaFoldDB" id="A0A9X3NP28"/>
<feature type="chain" id="PRO_5040862693" description="Lipoprotein" evidence="2">
    <location>
        <begin position="20"/>
        <end position="216"/>
    </location>
</feature>
<gene>
    <name evidence="3" type="ORF">LG943_15525</name>
</gene>
<evidence type="ECO:0008006" key="5">
    <source>
        <dbReference type="Google" id="ProtNLM"/>
    </source>
</evidence>
<accession>A0A9X3NP28</accession>
<evidence type="ECO:0000313" key="3">
    <source>
        <dbReference type="EMBL" id="MDA0565713.1"/>
    </source>
</evidence>
<proteinExistence type="predicted"/>
<dbReference type="RefSeq" id="WP_270072985.1">
    <property type="nucleotide sequence ID" value="NZ_JAJAQC010000025.1"/>
</dbReference>
<protein>
    <recommendedName>
        <fullName evidence="5">Lipoprotein</fullName>
    </recommendedName>
</protein>
<reference evidence="3" key="1">
    <citation type="submission" date="2021-10" db="EMBL/GenBank/DDBJ databases">
        <title>Streptomonospora sp. nov., isolated from mangrove soil.</title>
        <authorList>
            <person name="Chen X."/>
            <person name="Ge X."/>
            <person name="Liu W."/>
        </authorList>
    </citation>
    <scope>NUCLEOTIDE SEQUENCE</scope>
    <source>
        <strain evidence="3">S1-112</strain>
    </source>
</reference>
<keyword evidence="4" id="KW-1185">Reference proteome</keyword>
<keyword evidence="2" id="KW-0732">Signal</keyword>
<feature type="region of interest" description="Disordered" evidence="1">
    <location>
        <begin position="37"/>
        <end position="60"/>
    </location>
</feature>
<dbReference type="EMBL" id="JAJAQC010000025">
    <property type="protein sequence ID" value="MDA0565713.1"/>
    <property type="molecule type" value="Genomic_DNA"/>
</dbReference>
<evidence type="ECO:0000256" key="2">
    <source>
        <dbReference type="SAM" id="SignalP"/>
    </source>
</evidence>